<dbReference type="InterPro" id="IPR044156">
    <property type="entry name" value="Galectin-like"/>
</dbReference>
<proteinExistence type="predicted"/>
<evidence type="ECO:0000313" key="6">
    <source>
        <dbReference type="Proteomes" id="UP000298663"/>
    </source>
</evidence>
<sequence>MVSSLLLFSSFLALGYGSEYALKPHIFNRDFEYLDINDNTPMNFPLSFAPGDVLKLEGRYHLKYEKEPFSVEFNNNGTQGYQLNFALSPDTTFAVLQKSSSIEKSEIVGDYLVEHDPRKVVLHFIFAAKSVDVYINYVNVKNYTIDDLALINNVDVRGYMNVRRVSKSSDVMKELADCETKCKQNFLPMREGRFTVLGKASDDFSIALGGGNGNYHFYMNTRYHDSRQGCVIVRNNQIDQKFGPHEDRFGEFPFHKNTLFEVTIYNAKDALYVYVNGKYIFDFSHRTKDYINDYTFWELEQMKAFSVFVA</sequence>
<dbReference type="CDD" id="cd00070">
    <property type="entry name" value="GLECT"/>
    <property type="match status" value="1"/>
</dbReference>
<feature type="domain" description="Galectin" evidence="4">
    <location>
        <begin position="180"/>
        <end position="310"/>
    </location>
</feature>
<dbReference type="Gene3D" id="2.60.120.200">
    <property type="match status" value="1"/>
</dbReference>
<keyword evidence="6" id="KW-1185">Reference proteome</keyword>
<evidence type="ECO:0000256" key="3">
    <source>
        <dbReference type="SAM" id="SignalP"/>
    </source>
</evidence>
<evidence type="ECO:0000313" key="5">
    <source>
        <dbReference type="EMBL" id="TKR72898.1"/>
    </source>
</evidence>
<keyword evidence="3" id="KW-0732">Signal</keyword>
<reference evidence="5 6" key="2">
    <citation type="journal article" date="2019" name="G3 (Bethesda)">
        <title>Hybrid Assembly of the Genome of the Entomopathogenic Nematode Steinernema carpocapsae Identifies the X-Chromosome.</title>
        <authorList>
            <person name="Serra L."/>
            <person name="Macchietto M."/>
            <person name="Macias-Munoz A."/>
            <person name="McGill C.J."/>
            <person name="Rodriguez I.M."/>
            <person name="Rodriguez B."/>
            <person name="Murad R."/>
            <person name="Mortazavi A."/>
        </authorList>
    </citation>
    <scope>NUCLEOTIDE SEQUENCE [LARGE SCALE GENOMIC DNA]</scope>
    <source>
        <strain evidence="5 6">ALL</strain>
    </source>
</reference>
<keyword evidence="1 2" id="KW-0430">Lectin</keyword>
<protein>
    <recommendedName>
        <fullName evidence="2">Galectin</fullName>
    </recommendedName>
</protein>
<dbReference type="SUPFAM" id="SSF49899">
    <property type="entry name" value="Concanavalin A-like lectins/glucanases"/>
    <property type="match status" value="1"/>
</dbReference>
<dbReference type="Proteomes" id="UP000298663">
    <property type="component" value="Unassembled WGS sequence"/>
</dbReference>
<evidence type="ECO:0000259" key="4">
    <source>
        <dbReference type="PROSITE" id="PS51304"/>
    </source>
</evidence>
<dbReference type="STRING" id="34508.A0A4U5MT99"/>
<dbReference type="InterPro" id="IPR013320">
    <property type="entry name" value="ConA-like_dom_sf"/>
</dbReference>
<dbReference type="PROSITE" id="PS51304">
    <property type="entry name" value="GALECTIN"/>
    <property type="match status" value="1"/>
</dbReference>
<feature type="signal peptide" evidence="3">
    <location>
        <begin position="1"/>
        <end position="17"/>
    </location>
</feature>
<reference evidence="5 6" key="1">
    <citation type="journal article" date="2015" name="Genome Biol.">
        <title>Comparative genomics of Steinernema reveals deeply conserved gene regulatory networks.</title>
        <authorList>
            <person name="Dillman A.R."/>
            <person name="Macchietto M."/>
            <person name="Porter C.F."/>
            <person name="Rogers A."/>
            <person name="Williams B."/>
            <person name="Antoshechkin I."/>
            <person name="Lee M.M."/>
            <person name="Goodwin Z."/>
            <person name="Lu X."/>
            <person name="Lewis E.E."/>
            <person name="Goodrich-Blair H."/>
            <person name="Stock S.P."/>
            <person name="Adams B.J."/>
            <person name="Sternberg P.W."/>
            <person name="Mortazavi A."/>
        </authorList>
    </citation>
    <scope>NUCLEOTIDE SEQUENCE [LARGE SCALE GENOMIC DNA]</scope>
    <source>
        <strain evidence="5 6">ALL</strain>
    </source>
</reference>
<dbReference type="GO" id="GO:0030246">
    <property type="term" value="F:carbohydrate binding"/>
    <property type="evidence" value="ECO:0007669"/>
    <property type="project" value="UniProtKB-UniRule"/>
</dbReference>
<evidence type="ECO:0000256" key="1">
    <source>
        <dbReference type="ARBA" id="ARBA00022734"/>
    </source>
</evidence>
<dbReference type="Pfam" id="PF00337">
    <property type="entry name" value="Gal-bind_lectin"/>
    <property type="match status" value="1"/>
</dbReference>
<gene>
    <name evidence="5" type="ORF">L596_020284</name>
</gene>
<dbReference type="SMART" id="SM00276">
    <property type="entry name" value="GLECT"/>
    <property type="match status" value="1"/>
</dbReference>
<organism evidence="5 6">
    <name type="scientific">Steinernema carpocapsae</name>
    <name type="common">Entomopathogenic nematode</name>
    <dbReference type="NCBI Taxonomy" id="34508"/>
    <lineage>
        <taxon>Eukaryota</taxon>
        <taxon>Metazoa</taxon>
        <taxon>Ecdysozoa</taxon>
        <taxon>Nematoda</taxon>
        <taxon>Chromadorea</taxon>
        <taxon>Rhabditida</taxon>
        <taxon>Tylenchina</taxon>
        <taxon>Panagrolaimomorpha</taxon>
        <taxon>Strongyloidoidea</taxon>
        <taxon>Steinernematidae</taxon>
        <taxon>Steinernema</taxon>
    </lineage>
</organism>
<dbReference type="PANTHER" id="PTHR11346:SF147">
    <property type="entry name" value="GALECTIN"/>
    <property type="match status" value="1"/>
</dbReference>
<dbReference type="OrthoDB" id="8918229at2759"/>
<dbReference type="SMART" id="SM00908">
    <property type="entry name" value="Gal-bind_lectin"/>
    <property type="match status" value="1"/>
</dbReference>
<dbReference type="InterPro" id="IPR001079">
    <property type="entry name" value="Galectin_CRD"/>
</dbReference>
<evidence type="ECO:0000256" key="2">
    <source>
        <dbReference type="RuleBase" id="RU102079"/>
    </source>
</evidence>
<dbReference type="PANTHER" id="PTHR11346">
    <property type="entry name" value="GALECTIN"/>
    <property type="match status" value="1"/>
</dbReference>
<dbReference type="AlphaFoldDB" id="A0A4U5MT99"/>
<dbReference type="EMBL" id="AZBU02000006">
    <property type="protein sequence ID" value="TKR72898.1"/>
    <property type="molecule type" value="Genomic_DNA"/>
</dbReference>
<name>A0A4U5MT99_STECR</name>
<comment type="caution">
    <text evidence="5">The sequence shown here is derived from an EMBL/GenBank/DDBJ whole genome shotgun (WGS) entry which is preliminary data.</text>
</comment>
<accession>A0A4U5MT99</accession>
<feature type="chain" id="PRO_5021004750" description="Galectin" evidence="3">
    <location>
        <begin position="18"/>
        <end position="310"/>
    </location>
</feature>